<dbReference type="InterPro" id="IPR015421">
    <property type="entry name" value="PyrdxlP-dep_Trfase_major"/>
</dbReference>
<dbReference type="InterPro" id="IPR004839">
    <property type="entry name" value="Aminotransferase_I/II_large"/>
</dbReference>
<keyword evidence="4 7" id="KW-0238">DNA-binding</keyword>
<dbReference type="Proteomes" id="UP000189632">
    <property type="component" value="Chromosome"/>
</dbReference>
<dbReference type="AlphaFoldDB" id="A0A1U9MGS6"/>
<dbReference type="InterPro" id="IPR036390">
    <property type="entry name" value="WH_DNA-bd_sf"/>
</dbReference>
<dbReference type="SUPFAM" id="SSF46785">
    <property type="entry name" value="Winged helix' DNA-binding domain"/>
    <property type="match status" value="1"/>
</dbReference>
<evidence type="ECO:0000256" key="1">
    <source>
        <dbReference type="ARBA" id="ARBA00005384"/>
    </source>
</evidence>
<keyword evidence="8" id="KW-1185">Reference proteome</keyword>
<evidence type="ECO:0000256" key="4">
    <source>
        <dbReference type="ARBA" id="ARBA00023125"/>
    </source>
</evidence>
<dbReference type="KEGG" id="bapi:BBC0122_007920"/>
<protein>
    <submittedName>
        <fullName evidence="7">DNA-binding transcriptional regulator, MocR family, contains an aminotransferase domain</fullName>
    </submittedName>
</protein>
<dbReference type="InterPro" id="IPR015424">
    <property type="entry name" value="PyrdxlP-dep_Trfase"/>
</dbReference>
<dbReference type="RefSeq" id="WP_077991579.1">
    <property type="nucleotide sequence ID" value="NZ_CP015625.1"/>
</dbReference>
<dbReference type="EMBL" id="CP015625">
    <property type="protein sequence ID" value="AQT46919.1"/>
    <property type="molecule type" value="Genomic_DNA"/>
</dbReference>
<proteinExistence type="inferred from homology"/>
<gene>
    <name evidence="7" type="ORF">BBC0122_007920</name>
</gene>
<dbReference type="InterPro" id="IPR000524">
    <property type="entry name" value="Tscrpt_reg_HTH_GntR"/>
</dbReference>
<dbReference type="Gene3D" id="3.90.1150.10">
    <property type="entry name" value="Aspartate Aminotransferase, domain 1"/>
    <property type="match status" value="1"/>
</dbReference>
<dbReference type="SUPFAM" id="SSF53383">
    <property type="entry name" value="PLP-dependent transferases"/>
    <property type="match status" value="1"/>
</dbReference>
<accession>A0A1U9MGS6</accession>
<keyword evidence="3" id="KW-0805">Transcription regulation</keyword>
<organism evidence="7 8">
    <name type="scientific">Bartonella choladocola</name>
    <dbReference type="NCBI Taxonomy" id="2750995"/>
    <lineage>
        <taxon>Bacteria</taxon>
        <taxon>Pseudomonadati</taxon>
        <taxon>Pseudomonadota</taxon>
        <taxon>Alphaproteobacteria</taxon>
        <taxon>Hyphomicrobiales</taxon>
        <taxon>Bartonellaceae</taxon>
        <taxon>Bartonella</taxon>
    </lineage>
</organism>
<dbReference type="InterPro" id="IPR051446">
    <property type="entry name" value="HTH_trans_reg/aminotransferase"/>
</dbReference>
<dbReference type="SMART" id="SM00345">
    <property type="entry name" value="HTH_GNTR"/>
    <property type="match status" value="1"/>
</dbReference>
<dbReference type="Gene3D" id="3.40.640.10">
    <property type="entry name" value="Type I PLP-dependent aspartate aminotransferase-like (Major domain)"/>
    <property type="match status" value="1"/>
</dbReference>
<feature type="domain" description="HTH gntR-type" evidence="6">
    <location>
        <begin position="15"/>
        <end position="83"/>
    </location>
</feature>
<evidence type="ECO:0000256" key="3">
    <source>
        <dbReference type="ARBA" id="ARBA00023015"/>
    </source>
</evidence>
<dbReference type="Pfam" id="PF00155">
    <property type="entry name" value="Aminotran_1_2"/>
    <property type="match status" value="1"/>
</dbReference>
<evidence type="ECO:0000313" key="7">
    <source>
        <dbReference type="EMBL" id="AQT46919.1"/>
    </source>
</evidence>
<keyword evidence="7" id="KW-0808">Transferase</keyword>
<dbReference type="GO" id="GO:0030170">
    <property type="term" value="F:pyridoxal phosphate binding"/>
    <property type="evidence" value="ECO:0007669"/>
    <property type="project" value="InterPro"/>
</dbReference>
<name>A0A1U9MGS6_9HYPH</name>
<dbReference type="InterPro" id="IPR015422">
    <property type="entry name" value="PyrdxlP-dep_Trfase_small"/>
</dbReference>
<keyword evidence="2" id="KW-0663">Pyridoxal phosphate</keyword>
<keyword evidence="5" id="KW-0804">Transcription</keyword>
<dbReference type="PANTHER" id="PTHR46577">
    <property type="entry name" value="HTH-TYPE TRANSCRIPTIONAL REGULATORY PROTEIN GABR"/>
    <property type="match status" value="1"/>
</dbReference>
<sequence>MKHIDTEWLAGQISDRTTRGIATRTSNLIASGELELGAKLPPLRELAYVMKVSPATLSNAWKELRKHRVITGKGRNGSWISGVRTSPGPSRFLNAHPSRMGQAGNYDSNTIDLSWSVPDPDLLPSLDKAMQHGVKVANLNSYDREKILPELREAVEDRWSYKPEGFLVTNGGYSAIHAILHALYFAGAKIAVEDPTPIRILDIIEDMGVEPVPVACDENGPIPDALSEAIKQEPQAFLYQPRLHSILGAKMTSQRLKSLAKILENSKMMIIEDDGLGDISSLPPLSLGKYFPDRVVHILSFSKALGPDLRVAVLSAPLSIISKIQSFRAFSSGWTSRIMQSATAWLLQDETTLKGLEKARKIYKQRRESLYQAFDQYGVNAFPCRGEGFSIWLPVPDEQFAMITLASRRIAVLPGSKCSVYRTQALRISTSNLVDNYDYVAKAVRLALKLPD</sequence>
<dbReference type="GO" id="GO:0003677">
    <property type="term" value="F:DNA binding"/>
    <property type="evidence" value="ECO:0007669"/>
    <property type="project" value="UniProtKB-KW"/>
</dbReference>
<comment type="similarity">
    <text evidence="1">In the C-terminal section; belongs to the class-I pyridoxal-phosphate-dependent aminotransferase family.</text>
</comment>
<keyword evidence="7" id="KW-0032">Aminotransferase</keyword>
<dbReference type="Gene3D" id="1.10.10.10">
    <property type="entry name" value="Winged helix-like DNA-binding domain superfamily/Winged helix DNA-binding domain"/>
    <property type="match status" value="1"/>
</dbReference>
<dbReference type="CDD" id="cd00609">
    <property type="entry name" value="AAT_like"/>
    <property type="match status" value="1"/>
</dbReference>
<dbReference type="InterPro" id="IPR036388">
    <property type="entry name" value="WH-like_DNA-bd_sf"/>
</dbReference>
<evidence type="ECO:0000259" key="6">
    <source>
        <dbReference type="PROSITE" id="PS50949"/>
    </source>
</evidence>
<dbReference type="GO" id="GO:0008483">
    <property type="term" value="F:transaminase activity"/>
    <property type="evidence" value="ECO:0007669"/>
    <property type="project" value="UniProtKB-KW"/>
</dbReference>
<evidence type="ECO:0000256" key="5">
    <source>
        <dbReference type="ARBA" id="ARBA00023163"/>
    </source>
</evidence>
<dbReference type="PANTHER" id="PTHR46577:SF1">
    <property type="entry name" value="HTH-TYPE TRANSCRIPTIONAL REGULATORY PROTEIN GABR"/>
    <property type="match status" value="1"/>
</dbReference>
<dbReference type="PROSITE" id="PS50949">
    <property type="entry name" value="HTH_GNTR"/>
    <property type="match status" value="1"/>
</dbReference>
<dbReference type="OrthoDB" id="9804020at2"/>
<dbReference type="GO" id="GO:0003700">
    <property type="term" value="F:DNA-binding transcription factor activity"/>
    <property type="evidence" value="ECO:0007669"/>
    <property type="project" value="InterPro"/>
</dbReference>
<evidence type="ECO:0000313" key="8">
    <source>
        <dbReference type="Proteomes" id="UP000189632"/>
    </source>
</evidence>
<reference evidence="7 8" key="1">
    <citation type="submission" date="2016-11" db="EMBL/GenBank/DDBJ databases">
        <title>Comparative genomics of Bartonella apis.</title>
        <authorList>
            <person name="Engel P."/>
        </authorList>
    </citation>
    <scope>NUCLEOTIDE SEQUENCE [LARGE SCALE GENOMIC DNA]</scope>
    <source>
        <strain evidence="7 8">BBC0122</strain>
    </source>
</reference>
<dbReference type="Pfam" id="PF00392">
    <property type="entry name" value="GntR"/>
    <property type="match status" value="1"/>
</dbReference>
<evidence type="ECO:0000256" key="2">
    <source>
        <dbReference type="ARBA" id="ARBA00022898"/>
    </source>
</evidence>